<evidence type="ECO:0000259" key="1">
    <source>
        <dbReference type="Pfam" id="PF15542"/>
    </source>
</evidence>
<accession>A0ABM7KXW0</accession>
<feature type="domain" description="Bacterial toxin 50" evidence="1">
    <location>
        <begin position="208"/>
        <end position="297"/>
    </location>
</feature>
<dbReference type="EMBL" id="AP023036">
    <property type="protein sequence ID" value="BCD45332.1"/>
    <property type="molecule type" value="Genomic_DNA"/>
</dbReference>
<dbReference type="Pfam" id="PF15542">
    <property type="entry name" value="Ntox50"/>
    <property type="match status" value="1"/>
</dbReference>
<dbReference type="InterPro" id="IPR029100">
    <property type="entry name" value="Ntox50"/>
</dbReference>
<proteinExistence type="predicted"/>
<keyword evidence="3" id="KW-1185">Reference proteome</keyword>
<name>A0ABM7KXW0_9HELI</name>
<dbReference type="Proteomes" id="UP000509742">
    <property type="component" value="Chromosome"/>
</dbReference>
<sequence length="304" mass="34648">MVRKTDQGQRNSGYSKYPYKWGTEAGGFERDNNKFLASFFKNKLATYAGNSKATSLLKGILQNIASKKARFKSLIRLSQNGGSLRFGNLETLPIQLKAKTLKSNPANDLFDFFLAREVLDNPLLMATHKDTRKLVGQKLGRWYELEIVGGELSALDHFKEAPPLKEGFTIKALDFDKLAERAPSEKPYPFTQRVLATIKSALSLLSLNDKQDWHVLGNPNYKEGRSYYTKAPSIEEVREWIAQTAAIQGEKRIWDKKLIIEHPDFEGIVMPFGGIKEKTKTNFSKVHFSKRGIHIVPFLWRQHD</sequence>
<protein>
    <recommendedName>
        <fullName evidence="1">Bacterial toxin 50 domain-containing protein</fullName>
    </recommendedName>
</protein>
<gene>
    <name evidence="2" type="ORF">NHP190020_03710</name>
</gene>
<evidence type="ECO:0000313" key="2">
    <source>
        <dbReference type="EMBL" id="BCD45332.1"/>
    </source>
</evidence>
<evidence type="ECO:0000313" key="3">
    <source>
        <dbReference type="Proteomes" id="UP000509742"/>
    </source>
</evidence>
<organism evidence="2 3">
    <name type="scientific">Helicobacter suis</name>
    <dbReference type="NCBI Taxonomy" id="104628"/>
    <lineage>
        <taxon>Bacteria</taxon>
        <taxon>Pseudomonadati</taxon>
        <taxon>Campylobacterota</taxon>
        <taxon>Epsilonproteobacteria</taxon>
        <taxon>Campylobacterales</taxon>
        <taxon>Helicobacteraceae</taxon>
        <taxon>Helicobacter</taxon>
    </lineage>
</organism>
<reference evidence="2 3" key="1">
    <citation type="submission" date="2020-04" db="EMBL/GenBank/DDBJ databases">
        <title>Genomic analysis of gastric non-Helicobacter pylori Helicobacters isolated in Japan.</title>
        <authorList>
            <person name="Suzuki M."/>
            <person name="Rimbara E."/>
        </authorList>
    </citation>
    <scope>NUCLEOTIDE SEQUENCE [LARGE SCALE GENOMIC DNA]</scope>
    <source>
        <strain evidence="2 3">NHP19-0020</strain>
    </source>
</reference>